<dbReference type="InterPro" id="IPR036621">
    <property type="entry name" value="Anticodon-bd_dom_sf"/>
</dbReference>
<gene>
    <name evidence="2" type="ORF">ColLi_00624</name>
</gene>
<dbReference type="GO" id="GO:0006433">
    <property type="term" value="P:prolyl-tRNA aminoacylation"/>
    <property type="evidence" value="ECO:0007669"/>
    <property type="project" value="TreeGrafter"/>
</dbReference>
<evidence type="ECO:0000313" key="2">
    <source>
        <dbReference type="EMBL" id="GJC77786.1"/>
    </source>
</evidence>
<sequence length="133" mass="14512">MGCHGIGVSRLIGAVAEHLADSKGLQWPRAIAPYEVVIIPATDLAEEGVDVYDEITASSGFDAVDAVLDDRALSLAWKLKDADLVGYPILVVLGKLWKRDKGTCEVQCRRLGINETVPLADIRRRTSELLEQL</sequence>
<dbReference type="SUPFAM" id="SSF52954">
    <property type="entry name" value="Class II aaRS ABD-related"/>
    <property type="match status" value="1"/>
</dbReference>
<dbReference type="PANTHER" id="PTHR42753">
    <property type="entry name" value="MITOCHONDRIAL RIBOSOME PROTEIN L39/PROLYL-TRNA LIGASE FAMILY MEMBER"/>
    <property type="match status" value="1"/>
</dbReference>
<dbReference type="Gene3D" id="3.30.930.10">
    <property type="entry name" value="Bira Bifunctional Protein, Domain 2"/>
    <property type="match status" value="1"/>
</dbReference>
<dbReference type="InterPro" id="IPR004154">
    <property type="entry name" value="Anticodon-bd"/>
</dbReference>
<dbReference type="Proteomes" id="UP001055172">
    <property type="component" value="Unassembled WGS sequence"/>
</dbReference>
<dbReference type="Gene3D" id="3.40.50.800">
    <property type="entry name" value="Anticodon-binding domain"/>
    <property type="match status" value="1"/>
</dbReference>
<dbReference type="Pfam" id="PF03129">
    <property type="entry name" value="HGTP_anticodon"/>
    <property type="match status" value="1"/>
</dbReference>
<dbReference type="EMBL" id="BPPX01000001">
    <property type="protein sequence ID" value="GJC77786.1"/>
    <property type="molecule type" value="Genomic_DNA"/>
</dbReference>
<organism evidence="2 3">
    <name type="scientific">Colletotrichum liriopes</name>
    <dbReference type="NCBI Taxonomy" id="708192"/>
    <lineage>
        <taxon>Eukaryota</taxon>
        <taxon>Fungi</taxon>
        <taxon>Dikarya</taxon>
        <taxon>Ascomycota</taxon>
        <taxon>Pezizomycotina</taxon>
        <taxon>Sordariomycetes</taxon>
        <taxon>Hypocreomycetidae</taxon>
        <taxon>Glomerellales</taxon>
        <taxon>Glomerellaceae</taxon>
        <taxon>Colletotrichum</taxon>
        <taxon>Colletotrichum spaethianum species complex</taxon>
    </lineage>
</organism>
<feature type="domain" description="Anticodon-binding" evidence="1">
    <location>
        <begin position="35"/>
        <end position="122"/>
    </location>
</feature>
<keyword evidence="3" id="KW-1185">Reference proteome</keyword>
<keyword evidence="2" id="KW-0436">Ligase</keyword>
<dbReference type="PANTHER" id="PTHR42753:SF2">
    <property type="entry name" value="PROLINE--TRNA LIGASE"/>
    <property type="match status" value="1"/>
</dbReference>
<reference evidence="2 3" key="1">
    <citation type="submission" date="2021-07" db="EMBL/GenBank/DDBJ databases">
        <title>Genome data of Colletotrichum spaethianum.</title>
        <authorList>
            <person name="Utami Y.D."/>
            <person name="Hiruma K."/>
        </authorList>
    </citation>
    <scope>NUCLEOTIDE SEQUENCE [LARGE SCALE GENOMIC DNA]</scope>
    <source>
        <strain evidence="2 3">MAFF 242679</strain>
    </source>
</reference>
<evidence type="ECO:0000259" key="1">
    <source>
        <dbReference type="Pfam" id="PF03129"/>
    </source>
</evidence>
<protein>
    <submittedName>
        <fullName evidence="2">Proline--tRNA ligase, mitochondrial</fullName>
    </submittedName>
</protein>
<dbReference type="GO" id="GO:0004827">
    <property type="term" value="F:proline-tRNA ligase activity"/>
    <property type="evidence" value="ECO:0007669"/>
    <property type="project" value="TreeGrafter"/>
</dbReference>
<evidence type="ECO:0000313" key="3">
    <source>
        <dbReference type="Proteomes" id="UP001055172"/>
    </source>
</evidence>
<proteinExistence type="predicted"/>
<name>A0AA37LMG4_9PEZI</name>
<dbReference type="InterPro" id="IPR050062">
    <property type="entry name" value="Pro-tRNA_synthetase"/>
</dbReference>
<accession>A0AA37LMG4</accession>
<comment type="caution">
    <text evidence="2">The sequence shown here is derived from an EMBL/GenBank/DDBJ whole genome shotgun (WGS) entry which is preliminary data.</text>
</comment>
<dbReference type="GO" id="GO:0005739">
    <property type="term" value="C:mitochondrion"/>
    <property type="evidence" value="ECO:0007669"/>
    <property type="project" value="TreeGrafter"/>
</dbReference>
<dbReference type="AlphaFoldDB" id="A0AA37LMG4"/>
<dbReference type="InterPro" id="IPR045864">
    <property type="entry name" value="aa-tRNA-synth_II/BPL/LPL"/>
</dbReference>